<dbReference type="GO" id="GO:0030515">
    <property type="term" value="F:snoRNA binding"/>
    <property type="evidence" value="ECO:0007669"/>
    <property type="project" value="InterPro"/>
</dbReference>
<dbReference type="PANTHER" id="PTHR10894">
    <property type="entry name" value="NUCLEOLAR PROTEIN 5 NUCLEOLAR PROTEIN NOP5 NOP58"/>
    <property type="match status" value="1"/>
</dbReference>
<accession>A0A8T0U1A1</accession>
<comment type="caution">
    <text evidence="1">The sequence shown here is derived from an EMBL/GenBank/DDBJ whole genome shotgun (WGS) entry which is preliminary data.</text>
</comment>
<evidence type="ECO:0000313" key="2">
    <source>
        <dbReference type="Proteomes" id="UP000823388"/>
    </source>
</evidence>
<proteinExistence type="predicted"/>
<keyword evidence="2" id="KW-1185">Reference proteome</keyword>
<gene>
    <name evidence="1" type="ORF">PVAP13_3NG321800</name>
</gene>
<reference evidence="1" key="1">
    <citation type="submission" date="2020-05" db="EMBL/GenBank/DDBJ databases">
        <title>WGS assembly of Panicum virgatum.</title>
        <authorList>
            <person name="Lovell J.T."/>
            <person name="Jenkins J."/>
            <person name="Shu S."/>
            <person name="Juenger T.E."/>
            <person name="Schmutz J."/>
        </authorList>
    </citation>
    <scope>NUCLEOTIDE SEQUENCE</scope>
    <source>
        <strain evidence="1">AP13</strain>
    </source>
</reference>
<organism evidence="1 2">
    <name type="scientific">Panicum virgatum</name>
    <name type="common">Blackwell switchgrass</name>
    <dbReference type="NCBI Taxonomy" id="38727"/>
    <lineage>
        <taxon>Eukaryota</taxon>
        <taxon>Viridiplantae</taxon>
        <taxon>Streptophyta</taxon>
        <taxon>Embryophyta</taxon>
        <taxon>Tracheophyta</taxon>
        <taxon>Spermatophyta</taxon>
        <taxon>Magnoliopsida</taxon>
        <taxon>Liliopsida</taxon>
        <taxon>Poales</taxon>
        <taxon>Poaceae</taxon>
        <taxon>PACMAD clade</taxon>
        <taxon>Panicoideae</taxon>
        <taxon>Panicodae</taxon>
        <taxon>Paniceae</taxon>
        <taxon>Panicinae</taxon>
        <taxon>Panicum</taxon>
        <taxon>Panicum sect. Hiantes</taxon>
    </lineage>
</organism>
<dbReference type="PANTHER" id="PTHR10894:SF14">
    <property type="entry name" value="EXPRESSED PROTEIN"/>
    <property type="match status" value="1"/>
</dbReference>
<dbReference type="Proteomes" id="UP000823388">
    <property type="component" value="Chromosome 3N"/>
</dbReference>
<protein>
    <submittedName>
        <fullName evidence="1">Uncharacterized protein</fullName>
    </submittedName>
</protein>
<dbReference type="AlphaFoldDB" id="A0A8T0U1A1"/>
<name>A0A8T0U1A1_PANVG</name>
<evidence type="ECO:0000313" key="1">
    <source>
        <dbReference type="EMBL" id="KAG2615788.1"/>
    </source>
</evidence>
<dbReference type="GO" id="GO:0032040">
    <property type="term" value="C:small-subunit processome"/>
    <property type="evidence" value="ECO:0007669"/>
    <property type="project" value="InterPro"/>
</dbReference>
<sequence>MIRQWLLPEMKLAVGKPEYKMIIESDLKITCVHNEIVMELMWGIQHLMHKFVPEEKAEVAKEDRLPMSQGLKMFLRRYGFDVKPEMVNDQIVETAGDLFECDAVEKLFSSYLRDVSLCLKDTSGINCENWGNLKLATALIVIFGPEEDDNDFRKVLSEDEVSKLMDDARKYYGVLSMALSLRTYKKIRSAYRVRNEKKILLESLIKKAKEAFEAEQAQVCEKVPPPLTESVEQVEVLGYGQG</sequence>
<dbReference type="GO" id="GO:0031428">
    <property type="term" value="C:box C/D methylation guide snoRNP complex"/>
    <property type="evidence" value="ECO:0007669"/>
    <property type="project" value="InterPro"/>
</dbReference>
<dbReference type="InterPro" id="IPR045056">
    <property type="entry name" value="Nop56/Nop58"/>
</dbReference>
<dbReference type="EMBL" id="CM029042">
    <property type="protein sequence ID" value="KAG2615788.1"/>
    <property type="molecule type" value="Genomic_DNA"/>
</dbReference>